<evidence type="ECO:0000256" key="5">
    <source>
        <dbReference type="ARBA" id="ARBA00035573"/>
    </source>
</evidence>
<proteinExistence type="inferred from homology"/>
<dbReference type="EC" id="4.2.3.-" evidence="7"/>
<keyword evidence="3 7" id="KW-0460">Magnesium</keyword>
<comment type="cofactor">
    <cofactor evidence="1 7">
        <name>Mg(2+)</name>
        <dbReference type="ChEBI" id="CHEBI:18420"/>
    </cofactor>
</comment>
<gene>
    <name evidence="9" type="ORF">K1Y72_30450</name>
</gene>
<dbReference type="InterPro" id="IPR034686">
    <property type="entry name" value="Terpene_cyclase-like_2"/>
</dbReference>
<dbReference type="InterPro" id="IPR008949">
    <property type="entry name" value="Isoprenoid_synthase_dom_sf"/>
</dbReference>
<evidence type="ECO:0000256" key="3">
    <source>
        <dbReference type="ARBA" id="ARBA00022842"/>
    </source>
</evidence>
<name>A0ABS7G1Z0_9ACTN</name>
<evidence type="ECO:0000256" key="8">
    <source>
        <dbReference type="SAM" id="MobiDB-lite"/>
    </source>
</evidence>
<feature type="region of interest" description="Disordered" evidence="8">
    <location>
        <begin position="28"/>
        <end position="61"/>
    </location>
</feature>
<evidence type="ECO:0000313" key="10">
    <source>
        <dbReference type="Proteomes" id="UP000774570"/>
    </source>
</evidence>
<comment type="caution">
    <text evidence="9">The sequence shown here is derived from an EMBL/GenBank/DDBJ whole genome shotgun (WGS) entry which is preliminary data.</text>
</comment>
<reference evidence="9 10" key="1">
    <citation type="submission" date="2021-07" db="EMBL/GenBank/DDBJ databases">
        <title>Actinomadura sp. PM05-2 isolated from lichen.</title>
        <authorList>
            <person name="Somphong A."/>
            <person name="Phongsopitanun W."/>
            <person name="Tanasupawat S."/>
            <person name="Peongsungnone V."/>
        </authorList>
    </citation>
    <scope>NUCLEOTIDE SEQUENCE [LARGE SCALE GENOMIC DNA]</scope>
    <source>
        <strain evidence="9 10">PM05-2</strain>
    </source>
</reference>
<evidence type="ECO:0000256" key="6">
    <source>
        <dbReference type="ARBA" id="ARBA00035653"/>
    </source>
</evidence>
<keyword evidence="2 7" id="KW-0479">Metal-binding</keyword>
<evidence type="ECO:0000313" key="9">
    <source>
        <dbReference type="EMBL" id="MBW8486723.1"/>
    </source>
</evidence>
<evidence type="ECO:0000256" key="4">
    <source>
        <dbReference type="ARBA" id="ARBA00023239"/>
    </source>
</evidence>
<dbReference type="SUPFAM" id="SSF48576">
    <property type="entry name" value="Terpenoid synthases"/>
    <property type="match status" value="1"/>
</dbReference>
<dbReference type="PANTHER" id="PTHR35201">
    <property type="entry name" value="TERPENE SYNTHASE"/>
    <property type="match status" value="1"/>
</dbReference>
<dbReference type="RefSeq" id="WP_220169962.1">
    <property type="nucleotide sequence ID" value="NZ_JAIBOA010000026.1"/>
</dbReference>
<comment type="catalytic activity">
    <reaction evidence="5">
        <text>(E)-2-methylgeranyl diphosphate + H2O = 2-methylisoborneol + diphosphate</text>
        <dbReference type="Rhea" id="RHEA:32571"/>
        <dbReference type="ChEBI" id="CHEBI:15377"/>
        <dbReference type="ChEBI" id="CHEBI:33019"/>
        <dbReference type="ChEBI" id="CHEBI:61984"/>
        <dbReference type="ChEBI" id="CHEBI:61987"/>
        <dbReference type="EC" id="4.2.3.118"/>
    </reaction>
</comment>
<organism evidence="9 10">
    <name type="scientific">Actinomadura parmotrematis</name>
    <dbReference type="NCBI Taxonomy" id="2864039"/>
    <lineage>
        <taxon>Bacteria</taxon>
        <taxon>Bacillati</taxon>
        <taxon>Actinomycetota</taxon>
        <taxon>Actinomycetes</taxon>
        <taxon>Streptosporangiales</taxon>
        <taxon>Thermomonosporaceae</taxon>
        <taxon>Actinomadura</taxon>
    </lineage>
</organism>
<keyword evidence="4 7" id="KW-0456">Lyase</keyword>
<dbReference type="Proteomes" id="UP000774570">
    <property type="component" value="Unassembled WGS sequence"/>
</dbReference>
<dbReference type="Pfam" id="PF19086">
    <property type="entry name" value="Terpene_syn_C_2"/>
    <property type="match status" value="1"/>
</dbReference>
<protein>
    <recommendedName>
        <fullName evidence="7">Terpene synthase</fullName>
        <ecNumber evidence="7">4.2.3.-</ecNumber>
    </recommendedName>
</protein>
<keyword evidence="10" id="KW-1185">Reference proteome</keyword>
<dbReference type="InterPro" id="IPR047945">
    <property type="entry name" value="MIB_synthase"/>
</dbReference>
<evidence type="ECO:0000256" key="1">
    <source>
        <dbReference type="ARBA" id="ARBA00001946"/>
    </source>
</evidence>
<evidence type="ECO:0000256" key="2">
    <source>
        <dbReference type="ARBA" id="ARBA00022723"/>
    </source>
</evidence>
<dbReference type="Gene3D" id="1.10.600.10">
    <property type="entry name" value="Farnesyl Diphosphate Synthase"/>
    <property type="match status" value="1"/>
</dbReference>
<dbReference type="PANTHER" id="PTHR35201:SF4">
    <property type="entry name" value="BETA-PINACENE SYNTHASE-RELATED"/>
    <property type="match status" value="1"/>
</dbReference>
<dbReference type="EMBL" id="JAIBOA010000026">
    <property type="protein sequence ID" value="MBW8486723.1"/>
    <property type="molecule type" value="Genomic_DNA"/>
</dbReference>
<sequence>MSTAPVPPGARSGRIAALLAGPTGIGTASARRFAPRPSVAPPAEPAPSLAEHVPPDVPAGAAEDDRHIAGLYCPPAVRDDRALADAVNAALLAWVRDELRMDEPWVEAKLLAFDPGRSVMLCHPDAPSLEHLLVAGRFLVAENVVDDYYCEEEELGGGPDGLGARLLVAQSAIDPSHLPAAYAPQWAAALDAHPAPRSLVSAMAHFAALASDAQLHRFRHDTANLYLGYLAEAADLQTGRTPAVWEYLTQRQFNNFRPCLTITDSVGGYELPAELFARPDVQRATALASTASTVLNDLYSLRKEMALDRPHHNLPTVISAEDGCDIHEAFRRSVAVHNELVHTFEHLAAPLAPLSPVLARYLAGLSNWMGGNHEWHSGLVGTRYATGP</sequence>
<evidence type="ECO:0000256" key="7">
    <source>
        <dbReference type="RuleBase" id="RU366034"/>
    </source>
</evidence>
<dbReference type="NCBIfam" id="NF041167">
    <property type="entry name" value="f2_encap_cargo2"/>
    <property type="match status" value="1"/>
</dbReference>
<comment type="similarity">
    <text evidence="6">Belongs to the terpene synthase family. 2-methylisoborneol synthase subfamily.</text>
</comment>
<dbReference type="SFLD" id="SFLDS00005">
    <property type="entry name" value="Isoprenoid_Synthase_Type_I"/>
    <property type="match status" value="1"/>
</dbReference>
<accession>A0ABS7G1Z0</accession>
<dbReference type="SFLD" id="SFLDG01020">
    <property type="entry name" value="Terpene_Cyclase_Like_2"/>
    <property type="match status" value="1"/>
</dbReference>